<dbReference type="Proteomes" id="UP000580250">
    <property type="component" value="Unassembled WGS sequence"/>
</dbReference>
<gene>
    <name evidence="1" type="ORF">MENT_LOCUS53410</name>
</gene>
<reference evidence="1 2" key="1">
    <citation type="submission" date="2020-08" db="EMBL/GenBank/DDBJ databases">
        <authorList>
            <person name="Koutsovoulos G."/>
            <person name="Danchin GJ E."/>
        </authorList>
    </citation>
    <scope>NUCLEOTIDE SEQUENCE [LARGE SCALE GENOMIC DNA]</scope>
</reference>
<name>A0A6V7XKV6_MELEN</name>
<sequence>MQIELAKGTTALLITNCSSYQVIEAIASNTPFLCLLIKTISSIFLKLYKFHLNIKLKIIILENRQVTKMNVLSILIILSN</sequence>
<accession>A0A6V7XKV6</accession>
<dbReference type="EMBL" id="CAJEWN010001776">
    <property type="protein sequence ID" value="CAD2199974.1"/>
    <property type="molecule type" value="Genomic_DNA"/>
</dbReference>
<proteinExistence type="predicted"/>
<organism evidence="1 2">
    <name type="scientific">Meloidogyne enterolobii</name>
    <name type="common">Root-knot nematode worm</name>
    <name type="synonym">Meloidogyne mayaguensis</name>
    <dbReference type="NCBI Taxonomy" id="390850"/>
    <lineage>
        <taxon>Eukaryota</taxon>
        <taxon>Metazoa</taxon>
        <taxon>Ecdysozoa</taxon>
        <taxon>Nematoda</taxon>
        <taxon>Chromadorea</taxon>
        <taxon>Rhabditida</taxon>
        <taxon>Tylenchina</taxon>
        <taxon>Tylenchomorpha</taxon>
        <taxon>Tylenchoidea</taxon>
        <taxon>Meloidogynidae</taxon>
        <taxon>Meloidogyninae</taxon>
        <taxon>Meloidogyne</taxon>
    </lineage>
</organism>
<evidence type="ECO:0000313" key="1">
    <source>
        <dbReference type="EMBL" id="CAD2199974.1"/>
    </source>
</evidence>
<protein>
    <submittedName>
        <fullName evidence="1">Uncharacterized protein</fullName>
    </submittedName>
</protein>
<comment type="caution">
    <text evidence="1">The sequence shown here is derived from an EMBL/GenBank/DDBJ whole genome shotgun (WGS) entry which is preliminary data.</text>
</comment>
<dbReference type="AlphaFoldDB" id="A0A6V7XKV6"/>
<evidence type="ECO:0000313" key="2">
    <source>
        <dbReference type="Proteomes" id="UP000580250"/>
    </source>
</evidence>